<evidence type="ECO:0000256" key="1">
    <source>
        <dbReference type="ARBA" id="ARBA00004123"/>
    </source>
</evidence>
<evidence type="ECO:0000256" key="2">
    <source>
        <dbReference type="ARBA" id="ARBA00022723"/>
    </source>
</evidence>
<evidence type="ECO:0000256" key="7">
    <source>
        <dbReference type="PROSITE-ProRule" id="PRU00042"/>
    </source>
</evidence>
<gene>
    <name evidence="9" type="ORF">ANN_27920</name>
</gene>
<comment type="subcellular location">
    <subcellularLocation>
        <location evidence="1">Nucleus</location>
    </subcellularLocation>
</comment>
<protein>
    <recommendedName>
        <fullName evidence="8">C2H2-type domain-containing protein</fullName>
    </recommendedName>
</protein>
<dbReference type="SMART" id="SM00355">
    <property type="entry name" value="ZnF_C2H2"/>
    <property type="match status" value="9"/>
</dbReference>
<feature type="domain" description="C2H2-type" evidence="8">
    <location>
        <begin position="247"/>
        <end position="274"/>
    </location>
</feature>
<keyword evidence="5" id="KW-0862">Zinc</keyword>
<dbReference type="InterPro" id="IPR013087">
    <property type="entry name" value="Znf_C2H2_type"/>
</dbReference>
<feature type="domain" description="C2H2-type" evidence="8">
    <location>
        <begin position="163"/>
        <end position="190"/>
    </location>
</feature>
<keyword evidence="10" id="KW-1185">Reference proteome</keyword>
<evidence type="ECO:0000256" key="5">
    <source>
        <dbReference type="ARBA" id="ARBA00022833"/>
    </source>
</evidence>
<feature type="domain" description="C2H2-type" evidence="8">
    <location>
        <begin position="275"/>
        <end position="302"/>
    </location>
</feature>
<dbReference type="PROSITE" id="PS00028">
    <property type="entry name" value="ZINC_FINGER_C2H2_1"/>
    <property type="match status" value="9"/>
</dbReference>
<reference evidence="9 10" key="1">
    <citation type="journal article" date="2022" name="Allergy">
        <title>Genome assembly and annotation of Periplaneta americana reveal a comprehensive cockroach allergen profile.</title>
        <authorList>
            <person name="Wang L."/>
            <person name="Xiong Q."/>
            <person name="Saelim N."/>
            <person name="Wang L."/>
            <person name="Nong W."/>
            <person name="Wan A.T."/>
            <person name="Shi M."/>
            <person name="Liu X."/>
            <person name="Cao Q."/>
            <person name="Hui J.H.L."/>
            <person name="Sookrung N."/>
            <person name="Leung T.F."/>
            <person name="Tungtrongchitr A."/>
            <person name="Tsui S.K.W."/>
        </authorList>
    </citation>
    <scope>NUCLEOTIDE SEQUENCE [LARGE SCALE GENOMIC DNA]</scope>
    <source>
        <strain evidence="9">PWHHKU_190912</strain>
    </source>
</reference>
<dbReference type="PROSITE" id="PS50157">
    <property type="entry name" value="ZINC_FINGER_C2H2_2"/>
    <property type="match status" value="9"/>
</dbReference>
<feature type="domain" description="C2H2-type" evidence="8">
    <location>
        <begin position="191"/>
        <end position="218"/>
    </location>
</feature>
<dbReference type="Pfam" id="PF00096">
    <property type="entry name" value="zf-C2H2"/>
    <property type="match status" value="7"/>
</dbReference>
<dbReference type="PANTHER" id="PTHR24394:SF29">
    <property type="entry name" value="MYONEURIN"/>
    <property type="match status" value="1"/>
</dbReference>
<dbReference type="Gene3D" id="3.30.160.60">
    <property type="entry name" value="Classic Zinc Finger"/>
    <property type="match status" value="9"/>
</dbReference>
<keyword evidence="4 7" id="KW-0863">Zinc-finger</keyword>
<dbReference type="PANTHER" id="PTHR24394">
    <property type="entry name" value="ZINC FINGER PROTEIN"/>
    <property type="match status" value="1"/>
</dbReference>
<evidence type="ECO:0000313" key="10">
    <source>
        <dbReference type="Proteomes" id="UP001148838"/>
    </source>
</evidence>
<feature type="domain" description="C2H2-type" evidence="8">
    <location>
        <begin position="135"/>
        <end position="162"/>
    </location>
</feature>
<accession>A0ABQ8RVH5</accession>
<evidence type="ECO:0000256" key="4">
    <source>
        <dbReference type="ARBA" id="ARBA00022771"/>
    </source>
</evidence>
<evidence type="ECO:0000259" key="8">
    <source>
        <dbReference type="PROSITE" id="PS50157"/>
    </source>
</evidence>
<feature type="domain" description="C2H2-type" evidence="8">
    <location>
        <begin position="331"/>
        <end position="354"/>
    </location>
</feature>
<proteinExistence type="predicted"/>
<dbReference type="Proteomes" id="UP001148838">
    <property type="component" value="Unassembled WGS sequence"/>
</dbReference>
<keyword evidence="3" id="KW-0677">Repeat</keyword>
<evidence type="ECO:0000313" key="9">
    <source>
        <dbReference type="EMBL" id="KAJ4425724.1"/>
    </source>
</evidence>
<dbReference type="EMBL" id="JAJSOF020000042">
    <property type="protein sequence ID" value="KAJ4425724.1"/>
    <property type="molecule type" value="Genomic_DNA"/>
</dbReference>
<dbReference type="InterPro" id="IPR036236">
    <property type="entry name" value="Znf_C2H2_sf"/>
</dbReference>
<evidence type="ECO:0000256" key="6">
    <source>
        <dbReference type="ARBA" id="ARBA00023242"/>
    </source>
</evidence>
<organism evidence="9 10">
    <name type="scientific">Periplaneta americana</name>
    <name type="common">American cockroach</name>
    <name type="synonym">Blatta americana</name>
    <dbReference type="NCBI Taxonomy" id="6978"/>
    <lineage>
        <taxon>Eukaryota</taxon>
        <taxon>Metazoa</taxon>
        <taxon>Ecdysozoa</taxon>
        <taxon>Arthropoda</taxon>
        <taxon>Hexapoda</taxon>
        <taxon>Insecta</taxon>
        <taxon>Pterygota</taxon>
        <taxon>Neoptera</taxon>
        <taxon>Polyneoptera</taxon>
        <taxon>Dictyoptera</taxon>
        <taxon>Blattodea</taxon>
        <taxon>Blattoidea</taxon>
        <taxon>Blattidae</taxon>
        <taxon>Blattinae</taxon>
        <taxon>Periplaneta</taxon>
    </lineage>
</organism>
<sequence length="460" mass="52628">MSNACAAESCKLDEVKEELNPEEAAAFPERLTVIQEKTVPTNCDIITQEDDKIILGHIPKNCVPTHEVSRRYIDHDAYYKKEEELKKQCLSEKDEGADCNKKSESLLKCNDCGRFYSNNQSLTQHLRTHSVEKPFKCDVCTKCFFYVKTLKIHMRNHSGERPFTCDVCKKDFAVKSILKRHLKLHTAEKPFKCNLCDKCFTDTQSLKNHERCHNGQKPYKCDLCDKRFSRFTHLKRHEQQHTHSKPFKCDVCGKCFTEAGCLKRHARKHTGERPYNCDVCGMSFSESGSLRRHARVHTGERPYSCDFCQKFFSHSGTLKRHIRVHTGEKPYKCHVCGKAFAASGHLRRHARVHTDVLEYVKDLKKEVIELKNENAALKSLIAEILLRDRLHTKSVVTEPNVGQQAAVRQVGKSESGVAVKVASQKRAEKWLRLVAEYSAACKKLAQQVSGEPIATPNMHL</sequence>
<dbReference type="SUPFAM" id="SSF57667">
    <property type="entry name" value="beta-beta-alpha zinc fingers"/>
    <property type="match status" value="5"/>
</dbReference>
<keyword evidence="2" id="KW-0479">Metal-binding</keyword>
<evidence type="ECO:0000256" key="3">
    <source>
        <dbReference type="ARBA" id="ARBA00022737"/>
    </source>
</evidence>
<feature type="domain" description="C2H2-type" evidence="8">
    <location>
        <begin position="303"/>
        <end position="330"/>
    </location>
</feature>
<feature type="domain" description="C2H2-type" evidence="8">
    <location>
        <begin position="107"/>
        <end position="134"/>
    </location>
</feature>
<comment type="caution">
    <text evidence="9">The sequence shown here is derived from an EMBL/GenBank/DDBJ whole genome shotgun (WGS) entry which is preliminary data.</text>
</comment>
<feature type="domain" description="C2H2-type" evidence="8">
    <location>
        <begin position="219"/>
        <end position="246"/>
    </location>
</feature>
<name>A0ABQ8RVH5_PERAM</name>
<keyword evidence="6" id="KW-0539">Nucleus</keyword>